<reference evidence="3 4" key="1">
    <citation type="journal article" date="2016" name="Nat. Commun.">
        <title>Thousands of microbial genomes shed light on interconnected biogeochemical processes in an aquifer system.</title>
        <authorList>
            <person name="Anantharaman K."/>
            <person name="Brown C.T."/>
            <person name="Hug L.A."/>
            <person name="Sharon I."/>
            <person name="Castelle C.J."/>
            <person name="Probst A.J."/>
            <person name="Thomas B.C."/>
            <person name="Singh A."/>
            <person name="Wilkins M.J."/>
            <person name="Karaoz U."/>
            <person name="Brodie E.L."/>
            <person name="Williams K.H."/>
            <person name="Hubbard S.S."/>
            <person name="Banfield J.F."/>
        </authorList>
    </citation>
    <scope>NUCLEOTIDE SEQUENCE [LARGE SCALE GENOMIC DNA]</scope>
</reference>
<protein>
    <submittedName>
        <fullName evidence="3">Uncharacterized protein</fullName>
    </submittedName>
</protein>
<dbReference type="EMBL" id="MFLK01000050">
    <property type="protein sequence ID" value="OGG65358.1"/>
    <property type="molecule type" value="Genomic_DNA"/>
</dbReference>
<organism evidence="3 4">
    <name type="scientific">Candidatus Kaiserbacteria bacterium RIFCSPHIGHO2_02_FULL_55_20</name>
    <dbReference type="NCBI Taxonomy" id="1798497"/>
    <lineage>
        <taxon>Bacteria</taxon>
        <taxon>Candidatus Kaiseribacteriota</taxon>
    </lineage>
</organism>
<proteinExistence type="predicted"/>
<evidence type="ECO:0000313" key="3">
    <source>
        <dbReference type="EMBL" id="OGG65358.1"/>
    </source>
</evidence>
<comment type="caution">
    <text evidence="3">The sequence shown here is derived from an EMBL/GenBank/DDBJ whole genome shotgun (WGS) entry which is preliminary data.</text>
</comment>
<dbReference type="Gene3D" id="1.25.40.10">
    <property type="entry name" value="Tetratricopeptide repeat domain"/>
    <property type="match status" value="1"/>
</dbReference>
<gene>
    <name evidence="3" type="ORF">A3D71_03190</name>
</gene>
<keyword evidence="2" id="KW-1133">Transmembrane helix</keyword>
<dbReference type="STRING" id="1798497.A3D71_03190"/>
<keyword evidence="2" id="KW-0472">Membrane</keyword>
<evidence type="ECO:0000256" key="1">
    <source>
        <dbReference type="SAM" id="MobiDB-lite"/>
    </source>
</evidence>
<sequence>MKKEYGVYAAGAALIVLLVAGVWWKRNSSQLLPVSEPIATSSPEQTTTSSTPQVQPAPAAIVKPKPLPKEPASFSLVPGDTVTSWDFAGTRKDGGQLEAAVRADITRLKGLLNSGTYSNYELYVSIANQYEMLGDGGKEYEYLNYALAIDSTKTGLAWHNMGKLLERLGAYNSARVAYDHMIAAQFTSQYIRARLEFLQAHMPWDTDAIKQAEADLSTSVE</sequence>
<dbReference type="InterPro" id="IPR011990">
    <property type="entry name" value="TPR-like_helical_dom_sf"/>
</dbReference>
<evidence type="ECO:0000256" key="2">
    <source>
        <dbReference type="SAM" id="Phobius"/>
    </source>
</evidence>
<dbReference type="Proteomes" id="UP000177652">
    <property type="component" value="Unassembled WGS sequence"/>
</dbReference>
<feature type="compositionally biased region" description="Low complexity" evidence="1">
    <location>
        <begin position="40"/>
        <end position="58"/>
    </location>
</feature>
<dbReference type="AlphaFoldDB" id="A0A1F6DVC0"/>
<name>A0A1F6DVC0_9BACT</name>
<keyword evidence="2" id="KW-0812">Transmembrane</keyword>
<accession>A0A1F6DVC0</accession>
<feature type="transmembrane region" description="Helical" evidence="2">
    <location>
        <begin position="6"/>
        <end position="24"/>
    </location>
</feature>
<evidence type="ECO:0000313" key="4">
    <source>
        <dbReference type="Proteomes" id="UP000177652"/>
    </source>
</evidence>
<dbReference type="SUPFAM" id="SSF48452">
    <property type="entry name" value="TPR-like"/>
    <property type="match status" value="1"/>
</dbReference>
<feature type="region of interest" description="Disordered" evidence="1">
    <location>
        <begin position="39"/>
        <end position="58"/>
    </location>
</feature>